<dbReference type="GO" id="GO:0008270">
    <property type="term" value="F:zinc ion binding"/>
    <property type="evidence" value="ECO:0007669"/>
    <property type="project" value="UniProtKB-KW"/>
</dbReference>
<keyword evidence="1" id="KW-0479">Metal-binding</keyword>
<evidence type="ECO:0000259" key="5">
    <source>
        <dbReference type="PROSITE" id="PS50089"/>
    </source>
</evidence>
<dbReference type="GeneTree" id="ENSGT01030000234583"/>
<dbReference type="PROSITE" id="PS50089">
    <property type="entry name" value="ZF_RING_2"/>
    <property type="match status" value="1"/>
</dbReference>
<dbReference type="InterPro" id="IPR001841">
    <property type="entry name" value="Znf_RING"/>
</dbReference>
<dbReference type="PANTHER" id="PTHR25465">
    <property type="entry name" value="B-BOX DOMAIN CONTAINING"/>
    <property type="match status" value="1"/>
</dbReference>
<evidence type="ECO:0000256" key="3">
    <source>
        <dbReference type="ARBA" id="ARBA00022833"/>
    </source>
</evidence>
<dbReference type="OrthoDB" id="9909179at2759"/>
<dbReference type="AlphaFoldDB" id="A0A8C5PSF4"/>
<feature type="domain" description="RING-type" evidence="5">
    <location>
        <begin position="14"/>
        <end position="56"/>
    </location>
</feature>
<evidence type="ECO:0000256" key="1">
    <source>
        <dbReference type="ARBA" id="ARBA00022723"/>
    </source>
</evidence>
<dbReference type="InterPro" id="IPR017907">
    <property type="entry name" value="Znf_RING_CS"/>
</dbReference>
<evidence type="ECO:0000313" key="6">
    <source>
        <dbReference type="Ensembl" id="ENSLLEP00000027215.1"/>
    </source>
</evidence>
<evidence type="ECO:0000313" key="7">
    <source>
        <dbReference type="Proteomes" id="UP000694569"/>
    </source>
</evidence>
<keyword evidence="3" id="KW-0862">Zinc</keyword>
<dbReference type="SUPFAM" id="SSF57850">
    <property type="entry name" value="RING/U-box"/>
    <property type="match status" value="1"/>
</dbReference>
<dbReference type="InterPro" id="IPR051051">
    <property type="entry name" value="E3_ubiq-ligase_TRIM/RNF"/>
</dbReference>
<dbReference type="Gene3D" id="3.30.40.10">
    <property type="entry name" value="Zinc/RING finger domain, C3HC4 (zinc finger)"/>
    <property type="match status" value="1"/>
</dbReference>
<dbReference type="Ensembl" id="ENSLLET00000028274.1">
    <property type="protein sequence ID" value="ENSLLEP00000027215.1"/>
    <property type="gene ID" value="ENSLLEG00000017258.1"/>
</dbReference>
<keyword evidence="2 4" id="KW-0863">Zinc-finger</keyword>
<keyword evidence="7" id="KW-1185">Reference proteome</keyword>
<evidence type="ECO:0000256" key="2">
    <source>
        <dbReference type="ARBA" id="ARBA00022771"/>
    </source>
</evidence>
<sequence>MEYSHFLRLPELTCSFCLNIFTDPVTLPCGHSFCRTCIGNVMDTQGIGEYSCPECKEKFRIKPALKRNQSLSNITESFQSAEKRIV</sequence>
<dbReference type="Pfam" id="PF13445">
    <property type="entry name" value="zf-RING_UBOX"/>
    <property type="match status" value="1"/>
</dbReference>
<reference evidence="6" key="2">
    <citation type="submission" date="2025-09" db="UniProtKB">
        <authorList>
            <consortium name="Ensembl"/>
        </authorList>
    </citation>
    <scope>IDENTIFICATION</scope>
</reference>
<dbReference type="InterPro" id="IPR027370">
    <property type="entry name" value="Znf-RING_euk"/>
</dbReference>
<dbReference type="PANTHER" id="PTHR25465:SF41">
    <property type="entry name" value="E3 UBIQUITIN-PROTEIN LIGASE RNF135"/>
    <property type="match status" value="1"/>
</dbReference>
<dbReference type="SMART" id="SM00184">
    <property type="entry name" value="RING"/>
    <property type="match status" value="1"/>
</dbReference>
<reference evidence="6" key="1">
    <citation type="submission" date="2025-08" db="UniProtKB">
        <authorList>
            <consortium name="Ensembl"/>
        </authorList>
    </citation>
    <scope>IDENTIFICATION</scope>
</reference>
<evidence type="ECO:0000256" key="4">
    <source>
        <dbReference type="PROSITE-ProRule" id="PRU00175"/>
    </source>
</evidence>
<dbReference type="InterPro" id="IPR013083">
    <property type="entry name" value="Znf_RING/FYVE/PHD"/>
</dbReference>
<accession>A0A8C5PSF4</accession>
<name>A0A8C5PSF4_9ANUR</name>
<protein>
    <recommendedName>
        <fullName evidence="5">RING-type domain-containing protein</fullName>
    </recommendedName>
</protein>
<organism evidence="6 7">
    <name type="scientific">Leptobrachium leishanense</name>
    <name type="common">Leishan spiny toad</name>
    <dbReference type="NCBI Taxonomy" id="445787"/>
    <lineage>
        <taxon>Eukaryota</taxon>
        <taxon>Metazoa</taxon>
        <taxon>Chordata</taxon>
        <taxon>Craniata</taxon>
        <taxon>Vertebrata</taxon>
        <taxon>Euteleostomi</taxon>
        <taxon>Amphibia</taxon>
        <taxon>Batrachia</taxon>
        <taxon>Anura</taxon>
        <taxon>Pelobatoidea</taxon>
        <taxon>Megophryidae</taxon>
        <taxon>Leptobrachium</taxon>
    </lineage>
</organism>
<dbReference type="Proteomes" id="UP000694569">
    <property type="component" value="Unplaced"/>
</dbReference>
<dbReference type="PROSITE" id="PS00518">
    <property type="entry name" value="ZF_RING_1"/>
    <property type="match status" value="1"/>
</dbReference>
<proteinExistence type="predicted"/>